<keyword evidence="5 8" id="KW-0238">DNA-binding</keyword>
<accession>A0AAX3MS36</accession>
<dbReference type="PROSITE" id="PS50110">
    <property type="entry name" value="RESPONSE_REGULATORY"/>
    <property type="match status" value="1"/>
</dbReference>
<protein>
    <submittedName>
        <fullName evidence="11">Response regulator transcription factor</fullName>
    </submittedName>
</protein>
<evidence type="ECO:0000256" key="1">
    <source>
        <dbReference type="ARBA" id="ARBA00004496"/>
    </source>
</evidence>
<dbReference type="SMART" id="SM00448">
    <property type="entry name" value="REC"/>
    <property type="match status" value="1"/>
</dbReference>
<dbReference type="InterPro" id="IPR011006">
    <property type="entry name" value="CheY-like_superfamily"/>
</dbReference>
<dbReference type="PROSITE" id="PS51755">
    <property type="entry name" value="OMPR_PHOB"/>
    <property type="match status" value="1"/>
</dbReference>
<feature type="modified residue" description="4-aspartylphosphate" evidence="7">
    <location>
        <position position="52"/>
    </location>
</feature>
<keyword evidence="6" id="KW-0804">Transcription</keyword>
<keyword evidence="3" id="KW-0902">Two-component regulatory system</keyword>
<feature type="DNA-binding region" description="OmpR/PhoB-type" evidence="8">
    <location>
        <begin position="131"/>
        <end position="230"/>
    </location>
</feature>
<dbReference type="SUPFAM" id="SSF52172">
    <property type="entry name" value="CheY-like"/>
    <property type="match status" value="1"/>
</dbReference>
<dbReference type="GO" id="GO:0032993">
    <property type="term" value="C:protein-DNA complex"/>
    <property type="evidence" value="ECO:0007669"/>
    <property type="project" value="TreeGrafter"/>
</dbReference>
<dbReference type="Gene3D" id="3.40.50.2300">
    <property type="match status" value="1"/>
</dbReference>
<dbReference type="Pfam" id="PF00072">
    <property type="entry name" value="Response_reg"/>
    <property type="match status" value="1"/>
</dbReference>
<dbReference type="PANTHER" id="PTHR48111">
    <property type="entry name" value="REGULATOR OF RPOS"/>
    <property type="match status" value="1"/>
</dbReference>
<dbReference type="Proteomes" id="UP001220962">
    <property type="component" value="Chromosome"/>
</dbReference>
<dbReference type="AlphaFoldDB" id="A0AAX3MS36"/>
<dbReference type="GO" id="GO:0006355">
    <property type="term" value="P:regulation of DNA-templated transcription"/>
    <property type="evidence" value="ECO:0007669"/>
    <property type="project" value="InterPro"/>
</dbReference>
<evidence type="ECO:0000256" key="3">
    <source>
        <dbReference type="ARBA" id="ARBA00023012"/>
    </source>
</evidence>
<name>A0AAX3MS36_9BACL</name>
<dbReference type="PANTHER" id="PTHR48111:SF26">
    <property type="entry name" value="STAGE 0 SPORULATION PROTEIN A HOMOLOG"/>
    <property type="match status" value="1"/>
</dbReference>
<keyword evidence="2 7" id="KW-0597">Phosphoprotein</keyword>
<evidence type="ECO:0000259" key="10">
    <source>
        <dbReference type="PROSITE" id="PS51755"/>
    </source>
</evidence>
<dbReference type="GO" id="GO:0005829">
    <property type="term" value="C:cytosol"/>
    <property type="evidence" value="ECO:0007669"/>
    <property type="project" value="TreeGrafter"/>
</dbReference>
<evidence type="ECO:0000256" key="2">
    <source>
        <dbReference type="ARBA" id="ARBA00022553"/>
    </source>
</evidence>
<feature type="domain" description="Response regulatory" evidence="9">
    <location>
        <begin position="3"/>
        <end position="116"/>
    </location>
</feature>
<feature type="domain" description="OmpR/PhoB-type" evidence="10">
    <location>
        <begin position="131"/>
        <end position="230"/>
    </location>
</feature>
<proteinExistence type="predicted"/>
<dbReference type="InterPro" id="IPR039420">
    <property type="entry name" value="WalR-like"/>
</dbReference>
<comment type="subcellular location">
    <subcellularLocation>
        <location evidence="1">Cytoplasm</location>
    </subcellularLocation>
</comment>
<dbReference type="InterPro" id="IPR036388">
    <property type="entry name" value="WH-like_DNA-bd_sf"/>
</dbReference>
<evidence type="ECO:0000313" key="12">
    <source>
        <dbReference type="Proteomes" id="UP001220962"/>
    </source>
</evidence>
<gene>
    <name evidence="11" type="ORF">PUW23_12490</name>
</gene>
<evidence type="ECO:0000256" key="7">
    <source>
        <dbReference type="PROSITE-ProRule" id="PRU00169"/>
    </source>
</evidence>
<dbReference type="InterPro" id="IPR001867">
    <property type="entry name" value="OmpR/PhoB-type_DNA-bd"/>
</dbReference>
<dbReference type="Pfam" id="PF00486">
    <property type="entry name" value="Trans_reg_C"/>
    <property type="match status" value="1"/>
</dbReference>
<evidence type="ECO:0000256" key="6">
    <source>
        <dbReference type="ARBA" id="ARBA00023163"/>
    </source>
</evidence>
<dbReference type="CDD" id="cd17574">
    <property type="entry name" value="REC_OmpR"/>
    <property type="match status" value="1"/>
</dbReference>
<dbReference type="EMBL" id="CP118101">
    <property type="protein sequence ID" value="WDH80388.1"/>
    <property type="molecule type" value="Genomic_DNA"/>
</dbReference>
<organism evidence="11 12">
    <name type="scientific">Paenibacillus urinalis</name>
    <dbReference type="NCBI Taxonomy" id="521520"/>
    <lineage>
        <taxon>Bacteria</taxon>
        <taxon>Bacillati</taxon>
        <taxon>Bacillota</taxon>
        <taxon>Bacilli</taxon>
        <taxon>Bacillales</taxon>
        <taxon>Paenibacillaceae</taxon>
        <taxon>Paenibacillus</taxon>
    </lineage>
</organism>
<evidence type="ECO:0000256" key="4">
    <source>
        <dbReference type="ARBA" id="ARBA00023015"/>
    </source>
</evidence>
<keyword evidence="4" id="KW-0805">Transcription regulation</keyword>
<evidence type="ECO:0000313" key="11">
    <source>
        <dbReference type="EMBL" id="WDH80388.1"/>
    </source>
</evidence>
<sequence length="231" mass="26120">MGTILIIEDDHSIAELERDYLEVHGYAVTLSDNGKQGLEMALSGGWDLIILDIMLPQLDGFTICRKLRDQTDIPILIVSAKRDDIDKVRGLGLGADDFIVKPFSPSELVARVKAHLSRYERLVKRNRNDVADSLVIRGLTMNKGSRSVWVEGKVKVLTAKEFDLLYFLASHPNLVFTKEQLMDTIWGLEAVGDLSTITVHIRKIREKIESDPSHPEYIETLWGVGYRFKSL</sequence>
<dbReference type="FunFam" id="1.10.10.10:FF:000018">
    <property type="entry name" value="DNA-binding response regulator ResD"/>
    <property type="match status" value="1"/>
</dbReference>
<dbReference type="SMART" id="SM00862">
    <property type="entry name" value="Trans_reg_C"/>
    <property type="match status" value="1"/>
</dbReference>
<dbReference type="FunFam" id="3.40.50.2300:FF:000001">
    <property type="entry name" value="DNA-binding response regulator PhoB"/>
    <property type="match status" value="1"/>
</dbReference>
<evidence type="ECO:0000256" key="5">
    <source>
        <dbReference type="ARBA" id="ARBA00023125"/>
    </source>
</evidence>
<dbReference type="CDD" id="cd00383">
    <property type="entry name" value="trans_reg_C"/>
    <property type="match status" value="1"/>
</dbReference>
<dbReference type="Gene3D" id="1.10.10.10">
    <property type="entry name" value="Winged helix-like DNA-binding domain superfamily/Winged helix DNA-binding domain"/>
    <property type="match status" value="1"/>
</dbReference>
<dbReference type="InterPro" id="IPR001789">
    <property type="entry name" value="Sig_transdc_resp-reg_receiver"/>
</dbReference>
<dbReference type="InterPro" id="IPR016032">
    <property type="entry name" value="Sig_transdc_resp-reg_C-effctor"/>
</dbReference>
<reference evidence="11" key="1">
    <citation type="submission" date="2023-02" db="EMBL/GenBank/DDBJ databases">
        <title>Pathogen: clinical or host-associated sample.</title>
        <authorList>
            <person name="Hergert J."/>
            <person name="Casey R."/>
            <person name="Wagner J."/>
            <person name="Young E.L."/>
            <person name="Oakeson K.F."/>
        </authorList>
    </citation>
    <scope>NUCLEOTIDE SEQUENCE</scope>
    <source>
        <strain evidence="11">2022CK-00830</strain>
    </source>
</reference>
<dbReference type="SUPFAM" id="SSF46894">
    <property type="entry name" value="C-terminal effector domain of the bipartite response regulators"/>
    <property type="match status" value="1"/>
</dbReference>
<dbReference type="RefSeq" id="WP_205053154.1">
    <property type="nucleotide sequence ID" value="NZ_CP118101.1"/>
</dbReference>
<dbReference type="GO" id="GO:0000976">
    <property type="term" value="F:transcription cis-regulatory region binding"/>
    <property type="evidence" value="ECO:0007669"/>
    <property type="project" value="TreeGrafter"/>
</dbReference>
<evidence type="ECO:0000259" key="9">
    <source>
        <dbReference type="PROSITE" id="PS50110"/>
    </source>
</evidence>
<evidence type="ECO:0000256" key="8">
    <source>
        <dbReference type="PROSITE-ProRule" id="PRU01091"/>
    </source>
</evidence>
<dbReference type="GO" id="GO:0000156">
    <property type="term" value="F:phosphorelay response regulator activity"/>
    <property type="evidence" value="ECO:0007669"/>
    <property type="project" value="TreeGrafter"/>
</dbReference>
<dbReference type="Gene3D" id="6.10.250.690">
    <property type="match status" value="1"/>
</dbReference>